<evidence type="ECO:0000256" key="3">
    <source>
        <dbReference type="ARBA" id="ARBA00022857"/>
    </source>
</evidence>
<dbReference type="AlphaFoldDB" id="A0A3B0ZUD5"/>
<evidence type="ECO:0000259" key="7">
    <source>
        <dbReference type="Pfam" id="PF08501"/>
    </source>
</evidence>
<dbReference type="GO" id="GO:0009423">
    <property type="term" value="P:chorismate biosynthetic process"/>
    <property type="evidence" value="ECO:0007669"/>
    <property type="project" value="UniProtKB-UniPathway"/>
</dbReference>
<dbReference type="UniPathway" id="UPA00053">
    <property type="reaction ID" value="UER00087"/>
</dbReference>
<dbReference type="InterPro" id="IPR022893">
    <property type="entry name" value="Shikimate_DH_fam"/>
</dbReference>
<dbReference type="Pfam" id="PF18317">
    <property type="entry name" value="SDH_C"/>
    <property type="match status" value="1"/>
</dbReference>
<dbReference type="Pfam" id="PF08501">
    <property type="entry name" value="Shikimate_dh_N"/>
    <property type="match status" value="1"/>
</dbReference>
<dbReference type="PANTHER" id="PTHR21089">
    <property type="entry name" value="SHIKIMATE DEHYDROGENASE"/>
    <property type="match status" value="1"/>
</dbReference>
<dbReference type="FunFam" id="3.40.50.10860:FF:000006">
    <property type="entry name" value="Shikimate dehydrogenase (NADP(+))"/>
    <property type="match status" value="1"/>
</dbReference>
<gene>
    <name evidence="9" type="ORF">MNBD_GAMMA23-2519</name>
</gene>
<keyword evidence="3" id="KW-0521">NADP</keyword>
<dbReference type="GO" id="GO:0005829">
    <property type="term" value="C:cytosol"/>
    <property type="evidence" value="ECO:0007669"/>
    <property type="project" value="TreeGrafter"/>
</dbReference>
<evidence type="ECO:0000256" key="2">
    <source>
        <dbReference type="ARBA" id="ARBA00022605"/>
    </source>
</evidence>
<keyword evidence="4 9" id="KW-0560">Oxidoreductase</keyword>
<dbReference type="Gene3D" id="3.40.50.10860">
    <property type="entry name" value="Leucine Dehydrogenase, chain A, domain 1"/>
    <property type="match status" value="1"/>
</dbReference>
<dbReference type="SUPFAM" id="SSF51735">
    <property type="entry name" value="NAD(P)-binding Rossmann-fold domains"/>
    <property type="match status" value="1"/>
</dbReference>
<dbReference type="InterPro" id="IPR041121">
    <property type="entry name" value="SDH_C"/>
</dbReference>
<dbReference type="FunFam" id="3.40.50.720:FF:000104">
    <property type="entry name" value="Shikimate dehydrogenase (NADP(+))"/>
    <property type="match status" value="1"/>
</dbReference>
<proteinExistence type="inferred from homology"/>
<organism evidence="9">
    <name type="scientific">hydrothermal vent metagenome</name>
    <dbReference type="NCBI Taxonomy" id="652676"/>
    <lineage>
        <taxon>unclassified sequences</taxon>
        <taxon>metagenomes</taxon>
        <taxon>ecological metagenomes</taxon>
    </lineage>
</organism>
<dbReference type="NCBIfam" id="NF001310">
    <property type="entry name" value="PRK00258.1-2"/>
    <property type="match status" value="1"/>
</dbReference>
<dbReference type="NCBIfam" id="TIGR00507">
    <property type="entry name" value="aroE"/>
    <property type="match status" value="1"/>
</dbReference>
<protein>
    <recommendedName>
        <fullName evidence="1">shikimate dehydrogenase (NADP(+))</fullName>
        <ecNumber evidence="1">1.1.1.25</ecNumber>
    </recommendedName>
</protein>
<dbReference type="EC" id="1.1.1.25" evidence="1"/>
<dbReference type="GO" id="GO:0009073">
    <property type="term" value="P:aromatic amino acid family biosynthetic process"/>
    <property type="evidence" value="ECO:0007669"/>
    <property type="project" value="UniProtKB-KW"/>
</dbReference>
<dbReference type="EMBL" id="UOFT01000013">
    <property type="protein sequence ID" value="VAW91683.1"/>
    <property type="molecule type" value="Genomic_DNA"/>
</dbReference>
<dbReference type="InterPro" id="IPR046346">
    <property type="entry name" value="Aminoacid_DH-like_N_sf"/>
</dbReference>
<name>A0A3B0ZUD5_9ZZZZ</name>
<dbReference type="Gene3D" id="3.40.50.720">
    <property type="entry name" value="NAD(P)-binding Rossmann-like Domain"/>
    <property type="match status" value="1"/>
</dbReference>
<dbReference type="InterPro" id="IPR011342">
    <property type="entry name" value="Shikimate_DH"/>
</dbReference>
<feature type="domain" description="Quinate/shikimate 5-dehydrogenase/glutamyl-tRNA reductase" evidence="6">
    <location>
        <begin position="127"/>
        <end position="203"/>
    </location>
</feature>
<dbReference type="GO" id="GO:0019632">
    <property type="term" value="P:shikimate metabolic process"/>
    <property type="evidence" value="ECO:0007669"/>
    <property type="project" value="InterPro"/>
</dbReference>
<dbReference type="SUPFAM" id="SSF53223">
    <property type="entry name" value="Aminoacid dehydrogenase-like, N-terminal domain"/>
    <property type="match status" value="1"/>
</dbReference>
<feature type="domain" description="Shikimate dehydrogenase substrate binding N-terminal" evidence="7">
    <location>
        <begin position="16"/>
        <end position="98"/>
    </location>
</feature>
<dbReference type="GO" id="GO:0008652">
    <property type="term" value="P:amino acid biosynthetic process"/>
    <property type="evidence" value="ECO:0007669"/>
    <property type="project" value="UniProtKB-KW"/>
</dbReference>
<dbReference type="InterPro" id="IPR013708">
    <property type="entry name" value="Shikimate_DH-bd_N"/>
</dbReference>
<accession>A0A3B0ZUD5</accession>
<evidence type="ECO:0000313" key="9">
    <source>
        <dbReference type="EMBL" id="VAW91683.1"/>
    </source>
</evidence>
<dbReference type="HAMAP" id="MF_00222">
    <property type="entry name" value="Shikimate_DH_AroE"/>
    <property type="match status" value="1"/>
</dbReference>
<dbReference type="GO" id="GO:0004764">
    <property type="term" value="F:shikimate 3-dehydrogenase (NADP+) activity"/>
    <property type="evidence" value="ECO:0007669"/>
    <property type="project" value="UniProtKB-EC"/>
</dbReference>
<dbReference type="PANTHER" id="PTHR21089:SF1">
    <property type="entry name" value="BIFUNCTIONAL 3-DEHYDROQUINATE DEHYDRATASE_SHIKIMATE DEHYDROGENASE, CHLOROPLASTIC"/>
    <property type="match status" value="1"/>
</dbReference>
<evidence type="ECO:0000256" key="1">
    <source>
        <dbReference type="ARBA" id="ARBA00012962"/>
    </source>
</evidence>
<dbReference type="GO" id="GO:0050661">
    <property type="term" value="F:NADP binding"/>
    <property type="evidence" value="ECO:0007669"/>
    <property type="project" value="InterPro"/>
</dbReference>
<reference evidence="9" key="1">
    <citation type="submission" date="2018-06" db="EMBL/GenBank/DDBJ databases">
        <authorList>
            <person name="Zhirakovskaya E."/>
        </authorList>
    </citation>
    <scope>NUCLEOTIDE SEQUENCE</scope>
</reference>
<evidence type="ECO:0000259" key="8">
    <source>
        <dbReference type="Pfam" id="PF18317"/>
    </source>
</evidence>
<evidence type="ECO:0000259" key="6">
    <source>
        <dbReference type="Pfam" id="PF01488"/>
    </source>
</evidence>
<dbReference type="CDD" id="cd01065">
    <property type="entry name" value="NAD_bind_Shikimate_DH"/>
    <property type="match status" value="1"/>
</dbReference>
<keyword evidence="2" id="KW-0028">Amino-acid biosynthesis</keyword>
<sequence>MTDIFDFEPRVDEYAVMGNPIKHSKSPQIHSLFAEQTQQSIHYTAIQVDSGGFKQAVGNFAAHKGKGLNITVPFKEEAWALVDERSERAECAGAINTIKFLGNGKLYGDNTDGVGLVNDLKNNYKINITAKRVLLMGAGGAARGVLAPLLNEKPASMVVVNRTQSKAKELAEHFSGLGEISGCGYDDLVGQQFDIIINATAASLHGELPPLPDKLVSTGGCCYDMMYGQQTPFMQWAAQQGVKIIADGLGMLVEQAAESFYIWRDIRPDTNKVLDVLRQEISA</sequence>
<keyword evidence="5" id="KW-0057">Aromatic amino acid biosynthesis</keyword>
<evidence type="ECO:0000256" key="4">
    <source>
        <dbReference type="ARBA" id="ARBA00023002"/>
    </source>
</evidence>
<dbReference type="InterPro" id="IPR006151">
    <property type="entry name" value="Shikm_DH/Glu-tRNA_Rdtase"/>
</dbReference>
<dbReference type="Pfam" id="PF01488">
    <property type="entry name" value="Shikimate_DH"/>
    <property type="match status" value="1"/>
</dbReference>
<evidence type="ECO:0000256" key="5">
    <source>
        <dbReference type="ARBA" id="ARBA00023141"/>
    </source>
</evidence>
<feature type="domain" description="SDH C-terminal" evidence="8">
    <location>
        <begin position="248"/>
        <end position="278"/>
    </location>
</feature>
<dbReference type="InterPro" id="IPR036291">
    <property type="entry name" value="NAD(P)-bd_dom_sf"/>
</dbReference>